<name>A0AAD7EEU2_9AGAR</name>
<feature type="region of interest" description="Disordered" evidence="1">
    <location>
        <begin position="305"/>
        <end position="329"/>
    </location>
</feature>
<feature type="transmembrane region" description="Helical" evidence="2">
    <location>
        <begin position="258"/>
        <end position="278"/>
    </location>
</feature>
<keyword evidence="5" id="KW-1185">Reference proteome</keyword>
<feature type="domain" description="DUF6533" evidence="3">
    <location>
        <begin position="23"/>
        <end position="67"/>
    </location>
</feature>
<keyword evidence="2" id="KW-0812">Transmembrane</keyword>
<evidence type="ECO:0000313" key="5">
    <source>
        <dbReference type="Proteomes" id="UP001218218"/>
    </source>
</evidence>
<dbReference type="Pfam" id="PF20151">
    <property type="entry name" value="DUF6533"/>
    <property type="match status" value="1"/>
</dbReference>
<organism evidence="4 5">
    <name type="scientific">Mycena albidolilacea</name>
    <dbReference type="NCBI Taxonomy" id="1033008"/>
    <lineage>
        <taxon>Eukaryota</taxon>
        <taxon>Fungi</taxon>
        <taxon>Dikarya</taxon>
        <taxon>Basidiomycota</taxon>
        <taxon>Agaricomycotina</taxon>
        <taxon>Agaricomycetes</taxon>
        <taxon>Agaricomycetidae</taxon>
        <taxon>Agaricales</taxon>
        <taxon>Marasmiineae</taxon>
        <taxon>Mycenaceae</taxon>
        <taxon>Mycena</taxon>
    </lineage>
</organism>
<dbReference type="EMBL" id="JARIHO010000057">
    <property type="protein sequence ID" value="KAJ7318579.1"/>
    <property type="molecule type" value="Genomic_DNA"/>
</dbReference>
<evidence type="ECO:0000259" key="3">
    <source>
        <dbReference type="Pfam" id="PF20151"/>
    </source>
</evidence>
<evidence type="ECO:0000256" key="2">
    <source>
        <dbReference type="SAM" id="Phobius"/>
    </source>
</evidence>
<evidence type="ECO:0000313" key="4">
    <source>
        <dbReference type="EMBL" id="KAJ7318579.1"/>
    </source>
</evidence>
<dbReference type="InterPro" id="IPR045340">
    <property type="entry name" value="DUF6533"/>
</dbReference>
<feature type="transmembrane region" description="Helical" evidence="2">
    <location>
        <begin position="125"/>
        <end position="147"/>
    </location>
</feature>
<proteinExistence type="predicted"/>
<feature type="transmembrane region" description="Helical" evidence="2">
    <location>
        <begin position="52"/>
        <end position="73"/>
    </location>
</feature>
<sequence length="329" mass="36863">MSDYQALLKELETVLTHTAAAHYSIASSLCLYVYDFLLTLPTEVEYFWGTPWSFVKAMFFWNRYFIFPVISYLTFSEITRLPTLGICFSEEAVGILLAIVCIGGAQVIMQIRVHALYGQNRTLKIVLSLLFLVAISGEFGIGLAQLLRAKRELGTSASYVQAIPFLRDPLALCTGTIPKFLVFYPVPMMGFDTILLILVVYKAYLIQLDEVSITSDKRWTGTRVMRIMFRDSVIYFACTVGVNLFNLLLWVAGPFDLFTLGTAWAVTVPVMAASHVLFNMRSAYHDPPSSTLNLEVDTEFQVAQRPHGASGPTMWSSSSEYIESSGDRI</sequence>
<keyword evidence="2" id="KW-1133">Transmembrane helix</keyword>
<dbReference type="Proteomes" id="UP001218218">
    <property type="component" value="Unassembled WGS sequence"/>
</dbReference>
<feature type="transmembrane region" description="Helical" evidence="2">
    <location>
        <begin position="182"/>
        <end position="201"/>
    </location>
</feature>
<dbReference type="AlphaFoldDB" id="A0AAD7EEU2"/>
<evidence type="ECO:0000256" key="1">
    <source>
        <dbReference type="SAM" id="MobiDB-lite"/>
    </source>
</evidence>
<feature type="compositionally biased region" description="Low complexity" evidence="1">
    <location>
        <begin position="316"/>
        <end position="329"/>
    </location>
</feature>
<protein>
    <recommendedName>
        <fullName evidence="3">DUF6533 domain-containing protein</fullName>
    </recommendedName>
</protein>
<accession>A0AAD7EEU2</accession>
<reference evidence="4" key="1">
    <citation type="submission" date="2023-03" db="EMBL/GenBank/DDBJ databases">
        <title>Massive genome expansion in bonnet fungi (Mycena s.s.) driven by repeated elements and novel gene families across ecological guilds.</title>
        <authorList>
            <consortium name="Lawrence Berkeley National Laboratory"/>
            <person name="Harder C.B."/>
            <person name="Miyauchi S."/>
            <person name="Viragh M."/>
            <person name="Kuo A."/>
            <person name="Thoen E."/>
            <person name="Andreopoulos B."/>
            <person name="Lu D."/>
            <person name="Skrede I."/>
            <person name="Drula E."/>
            <person name="Henrissat B."/>
            <person name="Morin E."/>
            <person name="Kohler A."/>
            <person name="Barry K."/>
            <person name="LaButti K."/>
            <person name="Morin E."/>
            <person name="Salamov A."/>
            <person name="Lipzen A."/>
            <person name="Mereny Z."/>
            <person name="Hegedus B."/>
            <person name="Baldrian P."/>
            <person name="Stursova M."/>
            <person name="Weitz H."/>
            <person name="Taylor A."/>
            <person name="Grigoriev I.V."/>
            <person name="Nagy L.G."/>
            <person name="Martin F."/>
            <person name="Kauserud H."/>
        </authorList>
    </citation>
    <scope>NUCLEOTIDE SEQUENCE</scope>
    <source>
        <strain evidence="4">CBHHK002</strain>
    </source>
</reference>
<gene>
    <name evidence="4" type="ORF">DFH08DRAFT_892255</name>
</gene>
<feature type="transmembrane region" description="Helical" evidence="2">
    <location>
        <begin position="93"/>
        <end position="113"/>
    </location>
</feature>
<comment type="caution">
    <text evidence="4">The sequence shown here is derived from an EMBL/GenBank/DDBJ whole genome shotgun (WGS) entry which is preliminary data.</text>
</comment>
<feature type="transmembrane region" description="Helical" evidence="2">
    <location>
        <begin position="233"/>
        <end position="252"/>
    </location>
</feature>
<keyword evidence="2" id="KW-0472">Membrane</keyword>